<dbReference type="InterPro" id="IPR003661">
    <property type="entry name" value="HisK_dim/P_dom"/>
</dbReference>
<comment type="catalytic activity">
    <reaction evidence="1">
        <text>ATP + protein L-histidine = ADP + protein N-phospho-L-histidine.</text>
        <dbReference type="EC" id="2.7.13.3"/>
    </reaction>
</comment>
<dbReference type="AlphaFoldDB" id="A0A4R3J9F4"/>
<dbReference type="PRINTS" id="PR00344">
    <property type="entry name" value="BCTRLSENSOR"/>
</dbReference>
<dbReference type="SMART" id="SM00065">
    <property type="entry name" value="GAF"/>
    <property type="match status" value="1"/>
</dbReference>
<dbReference type="InterPro" id="IPR036890">
    <property type="entry name" value="HATPase_C_sf"/>
</dbReference>
<dbReference type="PANTHER" id="PTHR43047:SF63">
    <property type="entry name" value="HISTIDINE KINASE"/>
    <property type="match status" value="1"/>
</dbReference>
<dbReference type="GO" id="GO:0009927">
    <property type="term" value="F:histidine phosphotransfer kinase activity"/>
    <property type="evidence" value="ECO:0007669"/>
    <property type="project" value="TreeGrafter"/>
</dbReference>
<evidence type="ECO:0000256" key="5">
    <source>
        <dbReference type="ARBA" id="ARBA00022777"/>
    </source>
</evidence>
<dbReference type="Gene3D" id="1.10.287.130">
    <property type="match status" value="1"/>
</dbReference>
<dbReference type="PANTHER" id="PTHR43047">
    <property type="entry name" value="TWO-COMPONENT HISTIDINE PROTEIN KINASE"/>
    <property type="match status" value="1"/>
</dbReference>
<gene>
    <name evidence="8" type="ORF">EDD55_10695</name>
</gene>
<evidence type="ECO:0000256" key="6">
    <source>
        <dbReference type="SAM" id="MobiDB-lite"/>
    </source>
</evidence>
<dbReference type="SUPFAM" id="SSF55874">
    <property type="entry name" value="ATPase domain of HSP90 chaperone/DNA topoisomerase II/histidine kinase"/>
    <property type="match status" value="1"/>
</dbReference>
<keyword evidence="9" id="KW-1185">Reference proteome</keyword>
<dbReference type="EMBL" id="SLZW01000006">
    <property type="protein sequence ID" value="TCS62137.1"/>
    <property type="molecule type" value="Genomic_DNA"/>
</dbReference>
<dbReference type="SMART" id="SM00387">
    <property type="entry name" value="HATPase_c"/>
    <property type="match status" value="1"/>
</dbReference>
<organism evidence="8 9">
    <name type="scientific">Varunaivibrio sulfuroxidans</name>
    <dbReference type="NCBI Taxonomy" id="1773489"/>
    <lineage>
        <taxon>Bacteria</taxon>
        <taxon>Pseudomonadati</taxon>
        <taxon>Pseudomonadota</taxon>
        <taxon>Alphaproteobacteria</taxon>
        <taxon>Rhodospirillales</taxon>
        <taxon>Magnetovibrionaceae</taxon>
        <taxon>Varunaivibrio</taxon>
    </lineage>
</organism>
<name>A0A4R3J9F4_9PROT</name>
<dbReference type="SUPFAM" id="SSF47384">
    <property type="entry name" value="Homodimeric domain of signal transducing histidine kinase"/>
    <property type="match status" value="1"/>
</dbReference>
<dbReference type="InterPro" id="IPR003594">
    <property type="entry name" value="HATPase_dom"/>
</dbReference>
<keyword evidence="4" id="KW-0808">Transferase</keyword>
<evidence type="ECO:0000256" key="3">
    <source>
        <dbReference type="ARBA" id="ARBA00022553"/>
    </source>
</evidence>
<feature type="region of interest" description="Disordered" evidence="6">
    <location>
        <begin position="445"/>
        <end position="469"/>
    </location>
</feature>
<dbReference type="InterPro" id="IPR029016">
    <property type="entry name" value="GAF-like_dom_sf"/>
</dbReference>
<feature type="domain" description="Histidine kinase" evidence="7">
    <location>
        <begin position="222"/>
        <end position="442"/>
    </location>
</feature>
<dbReference type="EC" id="2.7.13.3" evidence="2"/>
<dbReference type="Gene3D" id="3.30.450.40">
    <property type="match status" value="1"/>
</dbReference>
<protein>
    <recommendedName>
        <fullName evidence="2">histidine kinase</fullName>
        <ecNumber evidence="2">2.7.13.3</ecNumber>
    </recommendedName>
</protein>
<evidence type="ECO:0000256" key="2">
    <source>
        <dbReference type="ARBA" id="ARBA00012438"/>
    </source>
</evidence>
<dbReference type="InterPro" id="IPR004358">
    <property type="entry name" value="Sig_transdc_His_kin-like_C"/>
</dbReference>
<evidence type="ECO:0000256" key="1">
    <source>
        <dbReference type="ARBA" id="ARBA00000085"/>
    </source>
</evidence>
<evidence type="ECO:0000313" key="8">
    <source>
        <dbReference type="EMBL" id="TCS62137.1"/>
    </source>
</evidence>
<evidence type="ECO:0000259" key="7">
    <source>
        <dbReference type="PROSITE" id="PS50109"/>
    </source>
</evidence>
<dbReference type="SMART" id="SM00388">
    <property type="entry name" value="HisKA"/>
    <property type="match status" value="1"/>
</dbReference>
<dbReference type="InterPro" id="IPR003018">
    <property type="entry name" value="GAF"/>
</dbReference>
<dbReference type="InterPro" id="IPR005467">
    <property type="entry name" value="His_kinase_dom"/>
</dbReference>
<evidence type="ECO:0000313" key="9">
    <source>
        <dbReference type="Proteomes" id="UP000295304"/>
    </source>
</evidence>
<reference evidence="8 9" key="1">
    <citation type="submission" date="2019-03" db="EMBL/GenBank/DDBJ databases">
        <title>Genomic Encyclopedia of Type Strains, Phase IV (KMG-IV): sequencing the most valuable type-strain genomes for metagenomic binning, comparative biology and taxonomic classification.</title>
        <authorList>
            <person name="Goeker M."/>
        </authorList>
    </citation>
    <scope>NUCLEOTIDE SEQUENCE [LARGE SCALE GENOMIC DNA]</scope>
    <source>
        <strain evidence="8 9">DSM 101688</strain>
    </source>
</reference>
<dbReference type="CDD" id="cd00082">
    <property type="entry name" value="HisKA"/>
    <property type="match status" value="1"/>
</dbReference>
<dbReference type="Proteomes" id="UP000295304">
    <property type="component" value="Unassembled WGS sequence"/>
</dbReference>
<dbReference type="GO" id="GO:0000155">
    <property type="term" value="F:phosphorelay sensor kinase activity"/>
    <property type="evidence" value="ECO:0007669"/>
    <property type="project" value="InterPro"/>
</dbReference>
<keyword evidence="3" id="KW-0597">Phosphoprotein</keyword>
<dbReference type="Gene3D" id="3.30.565.10">
    <property type="entry name" value="Histidine kinase-like ATPase, C-terminal domain"/>
    <property type="match status" value="1"/>
</dbReference>
<dbReference type="GO" id="GO:0005886">
    <property type="term" value="C:plasma membrane"/>
    <property type="evidence" value="ECO:0007669"/>
    <property type="project" value="TreeGrafter"/>
</dbReference>
<sequence>MIEWVIFMILPDVNISSSGARHTPANEETPVTENAGSPAGLLALVQSLNNAFAASLDLDTTLETGVREIKEHLHAEAASLFLIDIDTEENVCQACSGPVDIFGMRLPSGEGIIGRTLRERAPLIVDNVSADQHFSRRVDEATGFKTLSLLCAPMIIQGVAIGVLEVVNKLGGRPFSEQDRMTLSALAATTAMAVHNARQASDLVDKEAVVKASKAKTDFVSSLSHELRAPLNTVLGFAQLLESDPLVEAHPHLSLSIGQIRKGGKHLLFLVDEILDLAKIEAGKLKVHISEIVAYDAMEECLGMIGEMARERGISVHNKIGEGEAPIFLADAVRFKQVILNLLTNAIKYNVAGGKVIVSCAQTGHGMLRFSVADNGSGIPSRLQQAVFQPFTRLSEDAAKIEGTGIGLSISQKLVDLMNGVIGFESENGVGSTFWVDFPLAHEEEQDSGEHRPAASGDGDVWGLKPDGD</sequence>
<evidence type="ECO:0000256" key="4">
    <source>
        <dbReference type="ARBA" id="ARBA00022679"/>
    </source>
</evidence>
<dbReference type="SUPFAM" id="SSF55781">
    <property type="entry name" value="GAF domain-like"/>
    <property type="match status" value="1"/>
</dbReference>
<dbReference type="Pfam" id="PF00512">
    <property type="entry name" value="HisKA"/>
    <property type="match status" value="1"/>
</dbReference>
<keyword evidence="5 8" id="KW-0418">Kinase</keyword>
<accession>A0A4R3J9F4</accession>
<dbReference type="PROSITE" id="PS50109">
    <property type="entry name" value="HIS_KIN"/>
    <property type="match status" value="1"/>
</dbReference>
<dbReference type="InterPro" id="IPR036097">
    <property type="entry name" value="HisK_dim/P_sf"/>
</dbReference>
<dbReference type="Pfam" id="PF01590">
    <property type="entry name" value="GAF"/>
    <property type="match status" value="1"/>
</dbReference>
<proteinExistence type="predicted"/>
<dbReference type="OrthoDB" id="9801651at2"/>
<comment type="caution">
    <text evidence="8">The sequence shown here is derived from an EMBL/GenBank/DDBJ whole genome shotgun (WGS) entry which is preliminary data.</text>
</comment>
<dbReference type="Pfam" id="PF02518">
    <property type="entry name" value="HATPase_c"/>
    <property type="match status" value="1"/>
</dbReference>